<evidence type="ECO:0000259" key="2">
    <source>
        <dbReference type="PROSITE" id="PS50093"/>
    </source>
</evidence>
<dbReference type="Pfam" id="PF22352">
    <property type="entry name" value="K319L-like_PKD"/>
    <property type="match status" value="1"/>
</dbReference>
<dbReference type="InterPro" id="IPR013783">
    <property type="entry name" value="Ig-like_fold"/>
</dbReference>
<accession>A0A2T0W7H5</accession>
<comment type="caution">
    <text evidence="3">The sequence shown here is derived from an EMBL/GenBank/DDBJ whole genome shotgun (WGS) entry which is preliminary data.</text>
</comment>
<evidence type="ECO:0000313" key="3">
    <source>
        <dbReference type="EMBL" id="PRY82661.1"/>
    </source>
</evidence>
<dbReference type="OrthoDB" id="596204at2"/>
<dbReference type="SMART" id="SM00089">
    <property type="entry name" value="PKD"/>
    <property type="match status" value="1"/>
</dbReference>
<protein>
    <submittedName>
        <fullName evidence="3">PKD domain-containing protein</fullName>
    </submittedName>
</protein>
<evidence type="ECO:0000313" key="4">
    <source>
        <dbReference type="Proteomes" id="UP000238157"/>
    </source>
</evidence>
<name>A0A2T0W7H5_9BACT</name>
<dbReference type="EMBL" id="PVTR01000040">
    <property type="protein sequence ID" value="PRY82661.1"/>
    <property type="molecule type" value="Genomic_DNA"/>
</dbReference>
<dbReference type="InterPro" id="IPR022409">
    <property type="entry name" value="PKD/Chitinase_dom"/>
</dbReference>
<keyword evidence="1" id="KW-0732">Signal</keyword>
<dbReference type="CDD" id="cd00146">
    <property type="entry name" value="PKD"/>
    <property type="match status" value="1"/>
</dbReference>
<dbReference type="Pfam" id="PF19081">
    <property type="entry name" value="Ig_7"/>
    <property type="match status" value="1"/>
</dbReference>
<dbReference type="InterPro" id="IPR044023">
    <property type="entry name" value="Ig_7"/>
</dbReference>
<feature type="domain" description="PKD" evidence="2">
    <location>
        <begin position="294"/>
        <end position="339"/>
    </location>
</feature>
<dbReference type="InterPro" id="IPR035986">
    <property type="entry name" value="PKD_dom_sf"/>
</dbReference>
<feature type="chain" id="PRO_5015467367" evidence="1">
    <location>
        <begin position="29"/>
        <end position="616"/>
    </location>
</feature>
<dbReference type="AlphaFoldDB" id="A0A2T0W7H5"/>
<dbReference type="PROSITE" id="PS50093">
    <property type="entry name" value="PKD"/>
    <property type="match status" value="1"/>
</dbReference>
<reference evidence="3 4" key="1">
    <citation type="submission" date="2018-03" db="EMBL/GenBank/DDBJ databases">
        <title>Genomic Encyclopedia of Archaeal and Bacterial Type Strains, Phase II (KMG-II): from individual species to whole genera.</title>
        <authorList>
            <person name="Goeker M."/>
        </authorList>
    </citation>
    <scope>NUCLEOTIDE SEQUENCE [LARGE SCALE GENOMIC DNA]</scope>
    <source>
        <strain evidence="3 4">DSM 27929</strain>
    </source>
</reference>
<organism evidence="3 4">
    <name type="scientific">Mongoliibacter ruber</name>
    <dbReference type="NCBI Taxonomy" id="1750599"/>
    <lineage>
        <taxon>Bacteria</taxon>
        <taxon>Pseudomonadati</taxon>
        <taxon>Bacteroidota</taxon>
        <taxon>Cytophagia</taxon>
        <taxon>Cytophagales</taxon>
        <taxon>Cyclobacteriaceae</taxon>
        <taxon>Mongoliibacter</taxon>
    </lineage>
</organism>
<dbReference type="SUPFAM" id="SSF49299">
    <property type="entry name" value="PKD domain"/>
    <property type="match status" value="2"/>
</dbReference>
<dbReference type="InterPro" id="IPR000601">
    <property type="entry name" value="PKD_dom"/>
</dbReference>
<dbReference type="RefSeq" id="WP_146131482.1">
    <property type="nucleotide sequence ID" value="NZ_PVTR01000040.1"/>
</dbReference>
<dbReference type="Pfam" id="PF18911">
    <property type="entry name" value="PKD_4"/>
    <property type="match status" value="1"/>
</dbReference>
<proteinExistence type="predicted"/>
<evidence type="ECO:0000256" key="1">
    <source>
        <dbReference type="SAM" id="SignalP"/>
    </source>
</evidence>
<dbReference type="Gene3D" id="2.60.40.10">
    <property type="entry name" value="Immunoglobulins"/>
    <property type="match status" value="2"/>
</dbReference>
<feature type="signal peptide" evidence="1">
    <location>
        <begin position="1"/>
        <end position="28"/>
    </location>
</feature>
<feature type="non-terminal residue" evidence="3">
    <location>
        <position position="616"/>
    </location>
</feature>
<dbReference type="Proteomes" id="UP000238157">
    <property type="component" value="Unassembled WGS sequence"/>
</dbReference>
<sequence>MNNYVFIVWVKKALIFAFVFLFFSKVFADCTINTDLNQTEFIDFLNSNEATCNGTVIIPAGIKITLNSTITVPNHINQLIIEDGGQILWASNNVNLILPQNTALVIENTSDVGTQTGAIGSTTNTCSNNRRIIIGGIQYSACSGQGNVCLVFGDLIESGGTPKIEIDVVTIGIDGNEVCVGTTLLGAEISGLPDGVEPTNYSWTQESGPGTIIFDSPNTEGTEITALTPGIYTIRLTVTVPLGPEGTDCFDTEVTVFSNVVLNFLASPVADFTFLDPGCDLMVNFDASSSIDVGDNGNLLYEWDFSYDGATFNTEGSGQTIQNTFPTSGNYNVALKVTDPDVPIDCQEDIKEFEVVILAVPAAPQSNGDITECATDPLQTLNANDAISAVSGITYRWYDSIEGLIEVIPTLNSIGSVTFYAEAVSADGCVSMERTPVTLELVLAQGSIISESTACEPGGDTYVITATIEAAGTLTAIGTGAPGTFFDNANGTLTWSSEPVAIGTDYDVSFEDDGVCDSINISGTSPVCCVSEIVCPEPLVYQVLPCSDFTEELGELPTHEEVDFRLSTTQGRITVFYSIPRGFAVQNSSYEEFSNSVNNGSFTSNCAIESVTFEFL</sequence>
<keyword evidence="4" id="KW-1185">Reference proteome</keyword>
<gene>
    <name evidence="3" type="ORF">CLW00_1402</name>
</gene>